<dbReference type="SMART" id="SM00220">
    <property type="entry name" value="S_TKc"/>
    <property type="match status" value="1"/>
</dbReference>
<dbReference type="GO" id="GO:0005524">
    <property type="term" value="F:ATP binding"/>
    <property type="evidence" value="ECO:0007669"/>
    <property type="project" value="UniProtKB-UniRule"/>
</dbReference>
<feature type="compositionally biased region" description="Pro residues" evidence="7">
    <location>
        <begin position="688"/>
        <end position="700"/>
    </location>
</feature>
<evidence type="ECO:0000313" key="9">
    <source>
        <dbReference type="EMBL" id="CAF1168639.1"/>
    </source>
</evidence>
<keyword evidence="4 5" id="KW-0067">ATP-binding</keyword>
<feature type="region of interest" description="Disordered" evidence="7">
    <location>
        <begin position="1842"/>
        <end position="1893"/>
    </location>
</feature>
<name>A0A814U1I5_9BILA</name>
<feature type="coiled-coil region" evidence="6">
    <location>
        <begin position="964"/>
        <end position="1002"/>
    </location>
</feature>
<feature type="coiled-coil region" evidence="6">
    <location>
        <begin position="720"/>
        <end position="752"/>
    </location>
</feature>
<comment type="caution">
    <text evidence="9">The sequence shown here is derived from an EMBL/GenBank/DDBJ whole genome shotgun (WGS) entry which is preliminary data.</text>
</comment>
<evidence type="ECO:0000259" key="8">
    <source>
        <dbReference type="PROSITE" id="PS50011"/>
    </source>
</evidence>
<dbReference type="GO" id="GO:0035145">
    <property type="term" value="C:exon-exon junction complex"/>
    <property type="evidence" value="ECO:0007669"/>
    <property type="project" value="TreeGrafter"/>
</dbReference>
<dbReference type="Pfam" id="PF00069">
    <property type="entry name" value="Pkinase"/>
    <property type="match status" value="1"/>
</dbReference>
<comment type="subcellular location">
    <subcellularLocation>
        <location evidence="1">Cytoplasm</location>
    </subcellularLocation>
</comment>
<feature type="compositionally biased region" description="Low complexity" evidence="7">
    <location>
        <begin position="616"/>
        <end position="630"/>
    </location>
</feature>
<feature type="domain" description="Protein kinase" evidence="8">
    <location>
        <begin position="187"/>
        <end position="444"/>
    </location>
</feature>
<dbReference type="SUPFAM" id="SSF56112">
    <property type="entry name" value="Protein kinase-like (PK-like)"/>
    <property type="match status" value="1"/>
</dbReference>
<dbReference type="EMBL" id="CAJNOO010001546">
    <property type="protein sequence ID" value="CAF1168639.1"/>
    <property type="molecule type" value="Genomic_DNA"/>
</dbReference>
<evidence type="ECO:0000256" key="4">
    <source>
        <dbReference type="ARBA" id="ARBA00022840"/>
    </source>
</evidence>
<sequence>MPKSSSRNYSTDKSSPLYLRPRKLFVDDDITDNDIHIRNSKTSNHIITTALARLTTRTPPSSSSHHTVVITTTVQRTPLSTNRKLQMIDVNVCQQENHLSIKRLKKRQTLNNYSPLFNKSTPVPIRLECNVNPFMTLNSTNESKPQKRKRSSLKQILFDEENLEENYRRKKRLALKQCNVHRFNEEFHTQSLLGSGEFGNVYLCVNRLDGCAYAIKKSKRPIAGSSFEMLAWKEVCAQAVLKHQNILQYYSAWAEDDHMYIQSEFCNGGNLAERIRDNHYRQCYMDEKVLRKILLHIANGLAFIHSKNLVHLDIKPDNIFISINDELFEEKNIIYKIGDLGHVTDIYDPFVEEGDSRYLAREVLQQKYQCLPKADVFSLALTIFVTGTNSILPKNGDEWDRIRDGKLPQIKHCSNAFNDLLITMIKPDVSERPSSSELAEHPIVSPVSERSKNELFDELQEEQRKNSILAKKLLDYMFLANELERVCSQIRAVDMNKSHGESSPLQRSSSLNDFRLTSVFTIFMNNRSNTRWGSRQPPRRGGGGGSYDQNYNDYNYGHHQYSGSSYDYESYDQSQSNYDRGSASSKRYSSNRNTYDGGNHYYNPPPRHAKGNFAENNNNNNNKTNSSVNKKPTKQQEPESSSPIPNKEQEMTVEIPSISLEPKIEQSIETPPIEDSKPIETPVEELPLPSPPPPPTIPEPPPEENLDLIRQQITSYLTERNDRLKQRQELREQNLNAEKNRLNAEQQQAAMTRLDSSIKRIPPFIKRLRTLTEQQRDALCRDMQTLNLTRYISEVATALTEAKLKMSDVWTSVQICSLLHQRYPDFSLSLYENWLKVLQKETLTENLSKVRVDLRLFAELITVHVLPINQPINHLLTTLTALINNDKDFSNLTILISFCRLCGEDYADIFSSKIRKLIIKLNENIDDLNKSIFHSNELKQQIRTMLNDYFQKLSVYLIDEYKQLQKQEQLMKRTMENRGEINQEIKDKYEQANTTFQKLLQNTETMADLLEQPMPELPIEEVSKKSSDRTGIDFYLPGRSDDDLGGNTIWEDSETKQFYEDTVDLKLFLPGYAFREPITTTTSQTSEETETVDSVQMEQEIEKEALEVTSTTDADEEDTTLADIEDGTEEDVGANNIKLMMDVFVAQLPTCVNREMIDKGARDFATNLNTKQNRKRLIKALYTVQRTYLHLLPFYSRLVATLYPIMPEIGNELVRLLKNEFRAHIRRKDQIYIESKIKTVRFIGELVKFNVFPKNEAINCLKTLLSDFRHHNIEMCCNLLETCGRFLYRSPDCHRRTEIILEILMRKKAVLTLDSRYITQIENAYYYCNPPETREIEKKIRSPIQEYIRRLLFKDLNKMTVEKILRQIRKFNWFDSEFRSYAIKCLAAPYSVKFNSIQCLASILSGLSHFYDDVAIEVFDNVLDDIRLGLEVNIPKFNQRRLCMIKYLGEMYNYRVVDSIIIFRTLYLLITYGVSLEASEIINELDPPEHLFRIRLICTLLDTCGQYFDRGTSKKRLDCFLNYFQRYYYFKKEQSVWNSLTYPFPLEIEHIFDECVMDLRPKFNRANSYAKACEQVENMEKEFITLINEQQSKLVSKDISYPSRDTNLAPITEDEELSIRNTNEDDLPNSQRPDDEDDEDQEENNEEEEDNDDDDDERHRTVRSRRSRPSAGSRERTSGGSGADEEYLDTDDNDTVGFDDENNNTNKNSIERTKITTEEDTEFIKAYDALVAESVAQRSNDLTKISAPDIPVPIHLRKNKIPSTTTINISQSDGDDEGENNVKKPETVNFVVMLKKNNKPQFYNMAVSSTSEMALKLKAREQADREEKAQLKILTLNMSTRMEQQENEQDSIMNVTNRTPPAPGLNFNREKKPKYIPPKGAPDADAIFGPKKR</sequence>
<dbReference type="SUPFAM" id="SSF48371">
    <property type="entry name" value="ARM repeat"/>
    <property type="match status" value="3"/>
</dbReference>
<dbReference type="InterPro" id="IPR007193">
    <property type="entry name" value="Upf2/Nmd2_C"/>
</dbReference>
<dbReference type="GO" id="GO:0000184">
    <property type="term" value="P:nuclear-transcribed mRNA catabolic process, nonsense-mediated decay"/>
    <property type="evidence" value="ECO:0007669"/>
    <property type="project" value="InterPro"/>
</dbReference>
<dbReference type="PANTHER" id="PTHR12839">
    <property type="entry name" value="NONSENSE-MEDIATED MRNA DECAY PROTEIN 2 UP-FRAMESHIFT SUPPRESSOR 2"/>
    <property type="match status" value="1"/>
</dbReference>
<protein>
    <recommendedName>
        <fullName evidence="8">Protein kinase domain-containing protein</fullName>
    </recommendedName>
</protein>
<dbReference type="InterPro" id="IPR011009">
    <property type="entry name" value="Kinase-like_dom_sf"/>
</dbReference>
<feature type="compositionally biased region" description="Acidic residues" evidence="7">
    <location>
        <begin position="1634"/>
        <end position="1656"/>
    </location>
</feature>
<dbReference type="GO" id="GO:0005737">
    <property type="term" value="C:cytoplasm"/>
    <property type="evidence" value="ECO:0007669"/>
    <property type="project" value="UniProtKB-SubCell"/>
</dbReference>
<feature type="binding site" evidence="5">
    <location>
        <position position="217"/>
    </location>
    <ligand>
        <name>ATP</name>
        <dbReference type="ChEBI" id="CHEBI:30616"/>
    </ligand>
</feature>
<dbReference type="InterPro" id="IPR016024">
    <property type="entry name" value="ARM-type_fold"/>
</dbReference>
<reference evidence="9" key="1">
    <citation type="submission" date="2021-02" db="EMBL/GenBank/DDBJ databases">
        <authorList>
            <person name="Nowell W R."/>
        </authorList>
    </citation>
    <scope>NUCLEOTIDE SEQUENCE</scope>
</reference>
<dbReference type="Pfam" id="PF02854">
    <property type="entry name" value="MIF4G"/>
    <property type="match status" value="3"/>
</dbReference>
<feature type="compositionally biased region" description="Polar residues" evidence="7">
    <location>
        <begin position="582"/>
        <end position="596"/>
    </location>
</feature>
<accession>A0A814U1I5</accession>
<dbReference type="InterPro" id="IPR003890">
    <property type="entry name" value="MIF4G-like_typ-3"/>
</dbReference>
<dbReference type="PROSITE" id="PS00108">
    <property type="entry name" value="PROTEIN_KINASE_ST"/>
    <property type="match status" value="1"/>
</dbReference>
<dbReference type="SMART" id="SM00543">
    <property type="entry name" value="MIF4G"/>
    <property type="match status" value="3"/>
</dbReference>
<dbReference type="PANTHER" id="PTHR12839:SF7">
    <property type="entry name" value="REGULATOR OF NONSENSE TRANSCRIPTS 2"/>
    <property type="match status" value="1"/>
</dbReference>
<dbReference type="GO" id="GO:0004672">
    <property type="term" value="F:protein kinase activity"/>
    <property type="evidence" value="ECO:0007669"/>
    <property type="project" value="InterPro"/>
</dbReference>
<dbReference type="OrthoDB" id="27832at2759"/>
<dbReference type="FunFam" id="1.25.40.180:FF:000023">
    <property type="entry name" value="regulator of nonsense transcripts 2 isoform X1"/>
    <property type="match status" value="1"/>
</dbReference>
<dbReference type="Gene3D" id="4.10.80.160">
    <property type="match status" value="1"/>
</dbReference>
<evidence type="ECO:0000256" key="2">
    <source>
        <dbReference type="ARBA" id="ARBA00022490"/>
    </source>
</evidence>
<feature type="compositionally biased region" description="Acidic residues" evidence="7">
    <location>
        <begin position="1683"/>
        <end position="1702"/>
    </location>
</feature>
<evidence type="ECO:0000256" key="1">
    <source>
        <dbReference type="ARBA" id="ARBA00004496"/>
    </source>
</evidence>
<evidence type="ECO:0000256" key="5">
    <source>
        <dbReference type="PROSITE-ProRule" id="PRU10141"/>
    </source>
</evidence>
<evidence type="ECO:0000256" key="3">
    <source>
        <dbReference type="ARBA" id="ARBA00022741"/>
    </source>
</evidence>
<keyword evidence="2" id="KW-0963">Cytoplasm</keyword>
<feature type="region of interest" description="Disordered" evidence="7">
    <location>
        <begin position="528"/>
        <end position="704"/>
    </location>
</feature>
<dbReference type="InterPro" id="IPR017441">
    <property type="entry name" value="Protein_kinase_ATP_BS"/>
</dbReference>
<dbReference type="Gene3D" id="3.30.200.20">
    <property type="entry name" value="Phosphorylase Kinase, domain 1"/>
    <property type="match status" value="1"/>
</dbReference>
<keyword evidence="6" id="KW-0175">Coiled coil</keyword>
<keyword evidence="3 5" id="KW-0547">Nucleotide-binding</keyword>
<dbReference type="Gene3D" id="1.10.510.10">
    <property type="entry name" value="Transferase(Phosphotransferase) domain 1"/>
    <property type="match status" value="1"/>
</dbReference>
<dbReference type="Pfam" id="PF04050">
    <property type="entry name" value="Upf2"/>
    <property type="match status" value="1"/>
</dbReference>
<feature type="compositionally biased region" description="Low complexity" evidence="7">
    <location>
        <begin position="547"/>
        <end position="579"/>
    </location>
</feature>
<dbReference type="PROSITE" id="PS00107">
    <property type="entry name" value="PROTEIN_KINASE_ATP"/>
    <property type="match status" value="1"/>
</dbReference>
<gene>
    <name evidence="9" type="ORF">RFH988_LOCUS22846</name>
</gene>
<dbReference type="InterPro" id="IPR039762">
    <property type="entry name" value="Nmd2/UPF2"/>
</dbReference>
<evidence type="ECO:0000256" key="6">
    <source>
        <dbReference type="SAM" id="Coils"/>
    </source>
</evidence>
<dbReference type="Proteomes" id="UP000663882">
    <property type="component" value="Unassembled WGS sequence"/>
</dbReference>
<dbReference type="Gene3D" id="1.25.40.180">
    <property type="match status" value="3"/>
</dbReference>
<proteinExistence type="predicted"/>
<dbReference type="InterPro" id="IPR000719">
    <property type="entry name" value="Prot_kinase_dom"/>
</dbReference>
<dbReference type="GO" id="GO:0003723">
    <property type="term" value="F:RNA binding"/>
    <property type="evidence" value="ECO:0007669"/>
    <property type="project" value="InterPro"/>
</dbReference>
<evidence type="ECO:0000256" key="7">
    <source>
        <dbReference type="SAM" id="MobiDB-lite"/>
    </source>
</evidence>
<feature type="region of interest" description="Disordered" evidence="7">
    <location>
        <begin position="1601"/>
        <end position="1713"/>
    </location>
</feature>
<evidence type="ECO:0000313" key="10">
    <source>
        <dbReference type="Proteomes" id="UP000663882"/>
    </source>
</evidence>
<dbReference type="PROSITE" id="PS50011">
    <property type="entry name" value="PROTEIN_KINASE_DOM"/>
    <property type="match status" value="1"/>
</dbReference>
<organism evidence="9 10">
    <name type="scientific">Rotaria sordida</name>
    <dbReference type="NCBI Taxonomy" id="392033"/>
    <lineage>
        <taxon>Eukaryota</taxon>
        <taxon>Metazoa</taxon>
        <taxon>Spiralia</taxon>
        <taxon>Gnathifera</taxon>
        <taxon>Rotifera</taxon>
        <taxon>Eurotatoria</taxon>
        <taxon>Bdelloidea</taxon>
        <taxon>Philodinida</taxon>
        <taxon>Philodinidae</taxon>
        <taxon>Rotaria</taxon>
    </lineage>
</organism>
<feature type="compositionally biased region" description="Polar residues" evidence="7">
    <location>
        <begin position="1850"/>
        <end position="1859"/>
    </location>
</feature>
<dbReference type="InterPro" id="IPR008271">
    <property type="entry name" value="Ser/Thr_kinase_AS"/>
</dbReference>